<evidence type="ECO:0000256" key="2">
    <source>
        <dbReference type="ARBA" id="ARBA00023002"/>
    </source>
</evidence>
<protein>
    <recommendedName>
        <fullName evidence="5">Short subunit dehydrogenase</fullName>
    </recommendedName>
</protein>
<gene>
    <name evidence="3" type="ORF">NIIDNTM18_26390</name>
</gene>
<dbReference type="PANTHER" id="PTHR43669">
    <property type="entry name" value="5-KETO-D-GLUCONATE 5-REDUCTASE"/>
    <property type="match status" value="1"/>
</dbReference>
<dbReference type="SUPFAM" id="SSF51735">
    <property type="entry name" value="NAD(P)-binding Rossmann-fold domains"/>
    <property type="match status" value="1"/>
</dbReference>
<dbReference type="PANTHER" id="PTHR43669:SF3">
    <property type="entry name" value="ALCOHOL DEHYDROGENASE, PUTATIVE (AFU_ORTHOLOGUE AFUA_3G03445)-RELATED"/>
    <property type="match status" value="1"/>
</dbReference>
<dbReference type="InterPro" id="IPR002347">
    <property type="entry name" value="SDR_fam"/>
</dbReference>
<evidence type="ECO:0000313" key="4">
    <source>
        <dbReference type="Proteomes" id="UP000515734"/>
    </source>
</evidence>
<proteinExistence type="inferred from homology"/>
<dbReference type="AlphaFoldDB" id="A0A6S6P6X4"/>
<evidence type="ECO:0000313" key="3">
    <source>
        <dbReference type="EMBL" id="BCI53361.1"/>
    </source>
</evidence>
<keyword evidence="2" id="KW-0560">Oxidoreductase</keyword>
<sequence length="84" mass="8799">MTQPTTKSIFITGAGSGMGRAGALLFHGRGWRVGAVDRNEDGLDALVSQLGGDRVWTRQVDVTDKAQLDGALADFCGTGGLDMM</sequence>
<evidence type="ECO:0000256" key="1">
    <source>
        <dbReference type="ARBA" id="ARBA00006484"/>
    </source>
</evidence>
<dbReference type="Pfam" id="PF00106">
    <property type="entry name" value="adh_short"/>
    <property type="match status" value="1"/>
</dbReference>
<dbReference type="InterPro" id="IPR036291">
    <property type="entry name" value="NAD(P)-bd_dom_sf"/>
</dbReference>
<name>A0A6S6P6X4_9MYCO</name>
<dbReference type="Proteomes" id="UP000515734">
    <property type="component" value="Chromosome"/>
</dbReference>
<dbReference type="GO" id="GO:0016491">
    <property type="term" value="F:oxidoreductase activity"/>
    <property type="evidence" value="ECO:0007669"/>
    <property type="project" value="UniProtKB-KW"/>
</dbReference>
<organism evidence="3 4">
    <name type="scientific">Mycolicibacterium litorale</name>
    <dbReference type="NCBI Taxonomy" id="758802"/>
    <lineage>
        <taxon>Bacteria</taxon>
        <taxon>Bacillati</taxon>
        <taxon>Actinomycetota</taxon>
        <taxon>Actinomycetes</taxon>
        <taxon>Mycobacteriales</taxon>
        <taxon>Mycobacteriaceae</taxon>
        <taxon>Mycolicibacterium</taxon>
    </lineage>
</organism>
<comment type="similarity">
    <text evidence="1">Belongs to the short-chain dehydrogenases/reductases (SDR) family.</text>
</comment>
<evidence type="ECO:0008006" key="5">
    <source>
        <dbReference type="Google" id="ProtNLM"/>
    </source>
</evidence>
<dbReference type="Gene3D" id="3.40.50.720">
    <property type="entry name" value="NAD(P)-binding Rossmann-like Domain"/>
    <property type="match status" value="1"/>
</dbReference>
<accession>A0A6S6P6X4</accession>
<dbReference type="EMBL" id="AP023287">
    <property type="protein sequence ID" value="BCI53361.1"/>
    <property type="molecule type" value="Genomic_DNA"/>
</dbReference>
<reference evidence="3 4" key="1">
    <citation type="submission" date="2020-07" db="EMBL/GenBank/DDBJ databases">
        <title>Complete genome sequence of Mycolicibacterium litorale like strain isolated from cardiac implantable electronic device infection.</title>
        <authorList>
            <person name="Fukano H."/>
            <person name="Miyama H."/>
            <person name="Hoshino Y."/>
        </authorList>
    </citation>
    <scope>NUCLEOTIDE SEQUENCE [LARGE SCALE GENOMIC DNA]</scope>
    <source>
        <strain evidence="3 4">NIIDNTM18</strain>
    </source>
</reference>